<sequence>MERVGSLVRLGNFSDVYTEELKIANFHDPPFLYVEKIGEGRYNYSGYLLDLWDVMCRELNVTYRMLPPSPGGFGALLTNGTWTGMVGEVVSQRVFMSSRVPPSFSARTWRSRGCHYRRDRAAVLEYLDMVPVFSASYDFFLRAGERDAPQLSGDVFSSLLRPLHTNVWLLLLLSMLVLSVGLTLTVRLNRGRGETESTCRQFSLGSSVLAIFMTVTGQGWSVLPACLSARTVTISSWVLGILISINYTANLMSFLTVSRPEAPISSLDEFSARDDWTFAMESGVGIIGDWAKSASASERHLYRRVVTGERFLALNGTPEVMARAARPNTLLYYNMPMLFKWLEEDACHLLPLRKKHPHRREEPNYLVLRRGLGALRNRMNKLLQRLLQSGAVDRLRRRWFGHGRRLCAAVAAVRPLTLADLAAVLAVTPLAAAAGCLLLGVELLVRRLSRRRDQQRRQGALGEGEVCDSVRGREW</sequence>
<keyword evidence="6 13" id="KW-1133">Transmembrane helix</keyword>
<dbReference type="GO" id="GO:0005886">
    <property type="term" value="C:plasma membrane"/>
    <property type="evidence" value="ECO:0007669"/>
    <property type="project" value="UniProtKB-SubCell"/>
</dbReference>
<dbReference type="Pfam" id="PF00060">
    <property type="entry name" value="Lig_chan"/>
    <property type="match status" value="1"/>
</dbReference>
<evidence type="ECO:0000256" key="8">
    <source>
        <dbReference type="ARBA" id="ARBA00023136"/>
    </source>
</evidence>
<feature type="transmembrane region" description="Helical" evidence="13">
    <location>
        <begin position="167"/>
        <end position="189"/>
    </location>
</feature>
<keyword evidence="8 13" id="KW-0472">Membrane</keyword>
<keyword evidence="4" id="KW-1003">Cell membrane</keyword>
<dbReference type="Gene3D" id="1.10.287.70">
    <property type="match status" value="1"/>
</dbReference>
<keyword evidence="7" id="KW-0406">Ion transport</keyword>
<evidence type="ECO:0000256" key="9">
    <source>
        <dbReference type="ARBA" id="ARBA00023170"/>
    </source>
</evidence>
<evidence type="ECO:0000256" key="13">
    <source>
        <dbReference type="SAM" id="Phobius"/>
    </source>
</evidence>
<evidence type="ECO:0000256" key="3">
    <source>
        <dbReference type="ARBA" id="ARBA00022448"/>
    </source>
</evidence>
<name>A0A6A4XCB6_AMPAM</name>
<keyword evidence="5 13" id="KW-0812">Transmembrane</keyword>
<protein>
    <submittedName>
        <fullName evidence="15">Glutamate receptor ionotropic, kainate 4</fullName>
    </submittedName>
</protein>
<reference evidence="15 16" key="1">
    <citation type="submission" date="2019-07" db="EMBL/GenBank/DDBJ databases">
        <title>Draft genome assembly of a fouling barnacle, Amphibalanus amphitrite (Darwin, 1854): The first reference genome for Thecostraca.</title>
        <authorList>
            <person name="Kim W."/>
        </authorList>
    </citation>
    <scope>NUCLEOTIDE SEQUENCE [LARGE SCALE GENOMIC DNA]</scope>
    <source>
        <strain evidence="15">SNU_AA5</strain>
        <tissue evidence="15">Soma without cirri and trophi</tissue>
    </source>
</reference>
<dbReference type="Pfam" id="PF10613">
    <property type="entry name" value="Lig_chan-Glu_bd"/>
    <property type="match status" value="1"/>
</dbReference>
<dbReference type="Proteomes" id="UP000440578">
    <property type="component" value="Unassembled WGS sequence"/>
</dbReference>
<comment type="subcellular location">
    <subcellularLocation>
        <location evidence="1">Cell membrane</location>
        <topology evidence="1">Multi-pass membrane protein</topology>
    </subcellularLocation>
</comment>
<proteinExistence type="inferred from homology"/>
<evidence type="ECO:0000256" key="1">
    <source>
        <dbReference type="ARBA" id="ARBA00004651"/>
    </source>
</evidence>
<evidence type="ECO:0000256" key="6">
    <source>
        <dbReference type="ARBA" id="ARBA00022989"/>
    </source>
</evidence>
<dbReference type="EMBL" id="VIIS01000074">
    <property type="protein sequence ID" value="KAF0313644.1"/>
    <property type="molecule type" value="Genomic_DNA"/>
</dbReference>
<evidence type="ECO:0000259" key="14">
    <source>
        <dbReference type="SMART" id="SM00918"/>
    </source>
</evidence>
<evidence type="ECO:0000313" key="15">
    <source>
        <dbReference type="EMBL" id="KAF0313644.1"/>
    </source>
</evidence>
<keyword evidence="12" id="KW-0407">Ion channel</keyword>
<feature type="transmembrane region" description="Helical" evidence="13">
    <location>
        <begin position="201"/>
        <end position="222"/>
    </location>
</feature>
<gene>
    <name evidence="15" type="primary">Grik4_2</name>
    <name evidence="15" type="ORF">FJT64_015778</name>
</gene>
<keyword evidence="10" id="KW-0325">Glycoprotein</keyword>
<evidence type="ECO:0000256" key="11">
    <source>
        <dbReference type="ARBA" id="ARBA00023286"/>
    </source>
</evidence>
<dbReference type="InterPro" id="IPR052192">
    <property type="entry name" value="Insect_Ionotropic_Sensory_Rcpt"/>
</dbReference>
<dbReference type="PANTHER" id="PTHR42643:SF24">
    <property type="entry name" value="IONOTROPIC RECEPTOR 60A"/>
    <property type="match status" value="1"/>
</dbReference>
<accession>A0A6A4XCB6</accession>
<dbReference type="SMART" id="SM00918">
    <property type="entry name" value="Lig_chan-Glu_bd"/>
    <property type="match status" value="1"/>
</dbReference>
<evidence type="ECO:0000256" key="4">
    <source>
        <dbReference type="ARBA" id="ARBA00022475"/>
    </source>
</evidence>
<dbReference type="InterPro" id="IPR019594">
    <property type="entry name" value="Glu/Gly-bd"/>
</dbReference>
<dbReference type="GO" id="GO:0015276">
    <property type="term" value="F:ligand-gated monoatomic ion channel activity"/>
    <property type="evidence" value="ECO:0007669"/>
    <property type="project" value="InterPro"/>
</dbReference>
<dbReference type="SUPFAM" id="SSF53850">
    <property type="entry name" value="Periplasmic binding protein-like II"/>
    <property type="match status" value="1"/>
</dbReference>
<comment type="similarity">
    <text evidence="2">Belongs to the glutamate-gated ion channel (TC 1.A.10.1) family.</text>
</comment>
<comment type="caution">
    <text evidence="15">The sequence shown here is derived from an EMBL/GenBank/DDBJ whole genome shotgun (WGS) entry which is preliminary data.</text>
</comment>
<keyword evidence="9 15" id="KW-0675">Receptor</keyword>
<dbReference type="OrthoDB" id="6366681at2759"/>
<keyword evidence="11" id="KW-1071">Ligand-gated ion channel</keyword>
<dbReference type="AlphaFoldDB" id="A0A6A4XCB6"/>
<dbReference type="InterPro" id="IPR001320">
    <property type="entry name" value="Iontro_rcpt_C"/>
</dbReference>
<keyword evidence="16" id="KW-1185">Reference proteome</keyword>
<feature type="transmembrane region" description="Helical" evidence="13">
    <location>
        <begin position="430"/>
        <end position="448"/>
    </location>
</feature>
<dbReference type="Gene3D" id="3.40.190.10">
    <property type="entry name" value="Periplasmic binding protein-like II"/>
    <property type="match status" value="1"/>
</dbReference>
<keyword evidence="3" id="KW-0813">Transport</keyword>
<feature type="domain" description="Ionotropic glutamate receptor L-glutamate and glycine-binding" evidence="14">
    <location>
        <begin position="30"/>
        <end position="91"/>
    </location>
</feature>
<evidence type="ECO:0000313" key="16">
    <source>
        <dbReference type="Proteomes" id="UP000440578"/>
    </source>
</evidence>
<evidence type="ECO:0000256" key="10">
    <source>
        <dbReference type="ARBA" id="ARBA00023180"/>
    </source>
</evidence>
<dbReference type="PANTHER" id="PTHR42643">
    <property type="entry name" value="IONOTROPIC RECEPTOR 20A-RELATED"/>
    <property type="match status" value="1"/>
</dbReference>
<dbReference type="GO" id="GO:0050906">
    <property type="term" value="P:detection of stimulus involved in sensory perception"/>
    <property type="evidence" value="ECO:0007669"/>
    <property type="project" value="UniProtKB-ARBA"/>
</dbReference>
<evidence type="ECO:0000256" key="2">
    <source>
        <dbReference type="ARBA" id="ARBA00008685"/>
    </source>
</evidence>
<evidence type="ECO:0000256" key="12">
    <source>
        <dbReference type="ARBA" id="ARBA00023303"/>
    </source>
</evidence>
<evidence type="ECO:0000256" key="7">
    <source>
        <dbReference type="ARBA" id="ARBA00023065"/>
    </source>
</evidence>
<evidence type="ECO:0000256" key="5">
    <source>
        <dbReference type="ARBA" id="ARBA00022692"/>
    </source>
</evidence>
<organism evidence="15 16">
    <name type="scientific">Amphibalanus amphitrite</name>
    <name type="common">Striped barnacle</name>
    <name type="synonym">Balanus amphitrite</name>
    <dbReference type="NCBI Taxonomy" id="1232801"/>
    <lineage>
        <taxon>Eukaryota</taxon>
        <taxon>Metazoa</taxon>
        <taxon>Ecdysozoa</taxon>
        <taxon>Arthropoda</taxon>
        <taxon>Crustacea</taxon>
        <taxon>Multicrustacea</taxon>
        <taxon>Cirripedia</taxon>
        <taxon>Thoracica</taxon>
        <taxon>Thoracicalcarea</taxon>
        <taxon>Balanomorpha</taxon>
        <taxon>Balanoidea</taxon>
        <taxon>Balanidae</taxon>
        <taxon>Amphibalaninae</taxon>
        <taxon>Amphibalanus</taxon>
    </lineage>
</organism>